<feature type="region of interest" description="Disordered" evidence="1">
    <location>
        <begin position="1"/>
        <end position="25"/>
    </location>
</feature>
<reference evidence="2 3" key="1">
    <citation type="journal article" date="2019" name="New Phytol.">
        <title>Comparative genomics reveals unique wood-decay strategies and fruiting body development in the Schizophyllaceae.</title>
        <authorList>
            <person name="Almasi E."/>
            <person name="Sahu N."/>
            <person name="Krizsan K."/>
            <person name="Balint B."/>
            <person name="Kovacs G.M."/>
            <person name="Kiss B."/>
            <person name="Cseklye J."/>
            <person name="Drula E."/>
            <person name="Henrissat B."/>
            <person name="Nagy I."/>
            <person name="Chovatia M."/>
            <person name="Adam C."/>
            <person name="LaButti K."/>
            <person name="Lipzen A."/>
            <person name="Riley R."/>
            <person name="Grigoriev I.V."/>
            <person name="Nagy L.G."/>
        </authorList>
    </citation>
    <scope>NUCLEOTIDE SEQUENCE [LARGE SCALE GENOMIC DNA]</scope>
    <source>
        <strain evidence="2 3">NL-1724</strain>
    </source>
</reference>
<evidence type="ECO:0000313" key="2">
    <source>
        <dbReference type="EMBL" id="TRM61031.1"/>
    </source>
</evidence>
<dbReference type="OrthoDB" id="3064050at2759"/>
<organism evidence="2 3">
    <name type="scientific">Schizophyllum amplum</name>
    <dbReference type="NCBI Taxonomy" id="97359"/>
    <lineage>
        <taxon>Eukaryota</taxon>
        <taxon>Fungi</taxon>
        <taxon>Dikarya</taxon>
        <taxon>Basidiomycota</taxon>
        <taxon>Agaricomycotina</taxon>
        <taxon>Agaricomycetes</taxon>
        <taxon>Agaricomycetidae</taxon>
        <taxon>Agaricales</taxon>
        <taxon>Schizophyllaceae</taxon>
        <taxon>Schizophyllum</taxon>
    </lineage>
</organism>
<proteinExistence type="predicted"/>
<dbReference type="EMBL" id="VDMD01000018">
    <property type="protein sequence ID" value="TRM61031.1"/>
    <property type="molecule type" value="Genomic_DNA"/>
</dbReference>
<evidence type="ECO:0000256" key="1">
    <source>
        <dbReference type="SAM" id="MobiDB-lite"/>
    </source>
</evidence>
<evidence type="ECO:0000313" key="3">
    <source>
        <dbReference type="Proteomes" id="UP000320762"/>
    </source>
</evidence>
<dbReference type="AlphaFoldDB" id="A0A550C8A2"/>
<dbReference type="Proteomes" id="UP000320762">
    <property type="component" value="Unassembled WGS sequence"/>
</dbReference>
<keyword evidence="3" id="KW-1185">Reference proteome</keyword>
<gene>
    <name evidence="2" type="ORF">BD626DRAFT_460262</name>
</gene>
<protein>
    <submittedName>
        <fullName evidence="2">Uncharacterized protein</fullName>
    </submittedName>
</protein>
<name>A0A550C8A2_9AGAR</name>
<sequence length="247" mass="27351">MPSPTSSPPVEADGSNQTTAGDNVDNPVYEEAQNVLSSGADLSALNHGFLAALQGEGSLMIDKPASFKHAEGICVITVMSSWEKARCMVVTEPPDVEPRMPTPTVNDLHNALRRAPNLEHAYFACVTQDTGRTRQWPGVMRIEAEQLKSLVIARTEVPLGGILDDLKVRRLSHLHVEYAAGSAHHLWADEANYYFFLQRAHLPRRGIFVLLSDVSDAWYRDGRAVDLGKLLKTAIRRPDSQWSIRTL</sequence>
<accession>A0A550C8A2</accession>
<comment type="caution">
    <text evidence="2">The sequence shown here is derived from an EMBL/GenBank/DDBJ whole genome shotgun (WGS) entry which is preliminary data.</text>
</comment>